<feature type="compositionally biased region" description="Basic and acidic residues" evidence="1">
    <location>
        <begin position="119"/>
        <end position="150"/>
    </location>
</feature>
<dbReference type="OrthoDB" id="1928808at2759"/>
<gene>
    <name evidence="2" type="ORF">AMTR_s00057p00172490</name>
</gene>
<dbReference type="Proteomes" id="UP000017836">
    <property type="component" value="Unassembled WGS sequence"/>
</dbReference>
<evidence type="ECO:0000313" key="2">
    <source>
        <dbReference type="EMBL" id="ERN16914.1"/>
    </source>
</evidence>
<dbReference type="KEGG" id="atr:18445244"/>
<dbReference type="EMBL" id="KI392405">
    <property type="protein sequence ID" value="ERN16914.1"/>
    <property type="molecule type" value="Genomic_DNA"/>
</dbReference>
<evidence type="ECO:0000313" key="3">
    <source>
        <dbReference type="Proteomes" id="UP000017836"/>
    </source>
</evidence>
<keyword evidence="3" id="KW-1185">Reference proteome</keyword>
<dbReference type="AlphaFoldDB" id="U5D3B1"/>
<protein>
    <recommendedName>
        <fullName evidence="4">rRNA-processing protein FYV7</fullName>
    </recommendedName>
</protein>
<feature type="compositionally biased region" description="Basic and acidic residues" evidence="1">
    <location>
        <begin position="93"/>
        <end position="103"/>
    </location>
</feature>
<dbReference type="Pfam" id="PF08524">
    <property type="entry name" value="rRNA_processing"/>
    <property type="match status" value="1"/>
</dbReference>
<reference evidence="3" key="1">
    <citation type="journal article" date="2013" name="Science">
        <title>The Amborella genome and the evolution of flowering plants.</title>
        <authorList>
            <consortium name="Amborella Genome Project"/>
        </authorList>
    </citation>
    <scope>NUCLEOTIDE SEQUENCE [LARGE SCALE GENOMIC DNA]</scope>
</reference>
<organism evidence="2 3">
    <name type="scientific">Amborella trichopoda</name>
    <dbReference type="NCBI Taxonomy" id="13333"/>
    <lineage>
        <taxon>Eukaryota</taxon>
        <taxon>Viridiplantae</taxon>
        <taxon>Streptophyta</taxon>
        <taxon>Embryophyta</taxon>
        <taxon>Tracheophyta</taxon>
        <taxon>Spermatophyta</taxon>
        <taxon>Magnoliopsida</taxon>
        <taxon>Amborellales</taxon>
        <taxon>Amborellaceae</taxon>
        <taxon>Amborella</taxon>
    </lineage>
</organism>
<evidence type="ECO:0008006" key="4">
    <source>
        <dbReference type="Google" id="ProtNLM"/>
    </source>
</evidence>
<name>U5D3B1_AMBTC</name>
<dbReference type="Gramene" id="ERN16914">
    <property type="protein sequence ID" value="ERN16914"/>
    <property type="gene ID" value="AMTR_s00057p00172490"/>
</dbReference>
<feature type="region of interest" description="Disordered" evidence="1">
    <location>
        <begin position="1"/>
        <end position="20"/>
    </location>
</feature>
<dbReference type="STRING" id="13333.U5D3B1"/>
<dbReference type="PANTHER" id="PTHR15657">
    <property type="entry name" value="THYROID TRANSCRIPTION FACTOR 1-ASSOCIATED PROTEIN 26"/>
    <property type="match status" value="1"/>
</dbReference>
<proteinExistence type="predicted"/>
<sequence>MEKQLKPKHEMMKKNQHKRLGGMGLSLEAFANAKSKDNQYNPAIIKKQRELYRNAKHVSKYKKFVKKEGEKYNTPRNISISEEELKPQVFQRSEQDEGELRSSKEKRRKKKVSQSLMQEYEKKRQEEEKARAEREAIAKAKREDRERVEAQRKALKEKMLKKTRSGQPVMKYRLEHLLQGIQNSSN</sequence>
<dbReference type="HOGENOM" id="CLU_086823_0_0_1"/>
<dbReference type="eggNOG" id="KOG4851">
    <property type="taxonomic scope" value="Eukaryota"/>
</dbReference>
<dbReference type="PANTHER" id="PTHR15657:SF1">
    <property type="entry name" value="THYROID TRANSCRIPTION FACTOR 1-ASSOCIATED PROTEIN 26"/>
    <property type="match status" value="1"/>
</dbReference>
<feature type="region of interest" description="Disordered" evidence="1">
    <location>
        <begin position="66"/>
        <end position="150"/>
    </location>
</feature>
<dbReference type="InterPro" id="IPR013730">
    <property type="entry name" value="Fyv7/TAP26"/>
</dbReference>
<accession>U5D3B1</accession>
<feature type="compositionally biased region" description="Basic and acidic residues" evidence="1">
    <location>
        <begin position="1"/>
        <end position="13"/>
    </location>
</feature>
<evidence type="ECO:0000256" key="1">
    <source>
        <dbReference type="SAM" id="MobiDB-lite"/>
    </source>
</evidence>
<dbReference type="OMA" id="FRMEHLL"/>